<keyword evidence="1" id="KW-0472">Membrane</keyword>
<protein>
    <submittedName>
        <fullName evidence="2">Uncharacterized protein</fullName>
    </submittedName>
</protein>
<organism evidence="2">
    <name type="scientific">Anguilla anguilla</name>
    <name type="common">European freshwater eel</name>
    <name type="synonym">Muraena anguilla</name>
    <dbReference type="NCBI Taxonomy" id="7936"/>
    <lineage>
        <taxon>Eukaryota</taxon>
        <taxon>Metazoa</taxon>
        <taxon>Chordata</taxon>
        <taxon>Craniata</taxon>
        <taxon>Vertebrata</taxon>
        <taxon>Euteleostomi</taxon>
        <taxon>Actinopterygii</taxon>
        <taxon>Neopterygii</taxon>
        <taxon>Teleostei</taxon>
        <taxon>Anguilliformes</taxon>
        <taxon>Anguillidae</taxon>
        <taxon>Anguilla</taxon>
    </lineage>
</organism>
<reference evidence="2" key="1">
    <citation type="submission" date="2014-11" db="EMBL/GenBank/DDBJ databases">
        <authorList>
            <person name="Amaro Gonzalez C."/>
        </authorList>
    </citation>
    <scope>NUCLEOTIDE SEQUENCE</scope>
</reference>
<name>A0A0E9XWB8_ANGAN</name>
<keyword evidence="1" id="KW-1133">Transmembrane helix</keyword>
<dbReference type="EMBL" id="GBXM01001565">
    <property type="protein sequence ID" value="JAI07013.1"/>
    <property type="molecule type" value="Transcribed_RNA"/>
</dbReference>
<proteinExistence type="predicted"/>
<evidence type="ECO:0000256" key="1">
    <source>
        <dbReference type="SAM" id="Phobius"/>
    </source>
</evidence>
<feature type="transmembrane region" description="Helical" evidence="1">
    <location>
        <begin position="12"/>
        <end position="29"/>
    </location>
</feature>
<evidence type="ECO:0000313" key="2">
    <source>
        <dbReference type="EMBL" id="JAI07013.1"/>
    </source>
</evidence>
<dbReference type="AlphaFoldDB" id="A0A0E9XWB8"/>
<accession>A0A0E9XWB8</accession>
<keyword evidence="1" id="KW-0812">Transmembrane</keyword>
<reference evidence="2" key="2">
    <citation type="journal article" date="2015" name="Fish Shellfish Immunol.">
        <title>Early steps in the European eel (Anguilla anguilla)-Vibrio vulnificus interaction in the gills: Role of the RtxA13 toxin.</title>
        <authorList>
            <person name="Callol A."/>
            <person name="Pajuelo D."/>
            <person name="Ebbesson L."/>
            <person name="Teles M."/>
            <person name="MacKenzie S."/>
            <person name="Amaro C."/>
        </authorList>
    </citation>
    <scope>NUCLEOTIDE SEQUENCE</scope>
</reference>
<sequence length="31" mass="3721">MFYCVSTSLLRIKNIQLQAMFIIVIFSWIKI</sequence>